<name>A0A200Q2P1_MACCD</name>
<accession>A0A200Q2P1</accession>
<sequence length="227" mass="25571">MDANNDWKTQADQASREKLVNKLFEHFQRSVSISCPEQLDEIKEAAARYEERVYNRATSWMGYLRKISLKLMNVEADAQRLQSNPTDATTSNGNPSDGGSTQTPVLPVTGKQKADELGKQKADELEQPVSKKVTQTPVLPVTGKQKADELEQPVSKKVRLFGVEICDFVEKSGQQDGKLVCSLCLDCLKETDEIRELPKCFHKFHKGCFDAWVDRGKFICPYCGSFF</sequence>
<feature type="domain" description="RING-type" evidence="8">
    <location>
        <begin position="181"/>
        <end position="223"/>
    </location>
</feature>
<dbReference type="GO" id="GO:0016567">
    <property type="term" value="P:protein ubiquitination"/>
    <property type="evidence" value="ECO:0007669"/>
    <property type="project" value="TreeGrafter"/>
</dbReference>
<evidence type="ECO:0000256" key="5">
    <source>
        <dbReference type="ARBA" id="ARBA00023242"/>
    </source>
</evidence>
<dbReference type="STRING" id="56857.A0A200Q2P1"/>
<dbReference type="Gene3D" id="3.30.40.10">
    <property type="entry name" value="Zinc/RING finger domain, C3HC4 (zinc finger)"/>
    <property type="match status" value="1"/>
</dbReference>
<keyword evidence="10" id="KW-1185">Reference proteome</keyword>
<dbReference type="InterPro" id="IPR036529">
    <property type="entry name" value="KIX_dom_sf"/>
</dbReference>
<dbReference type="InterPro" id="IPR001841">
    <property type="entry name" value="Znf_RING"/>
</dbReference>
<dbReference type="EMBL" id="MVGT01003289">
    <property type="protein sequence ID" value="OVA04685.1"/>
    <property type="molecule type" value="Genomic_DNA"/>
</dbReference>
<dbReference type="GO" id="GO:0008270">
    <property type="term" value="F:zinc ion binding"/>
    <property type="evidence" value="ECO:0007669"/>
    <property type="project" value="UniProtKB-KW"/>
</dbReference>
<dbReference type="GO" id="GO:0061630">
    <property type="term" value="F:ubiquitin protein ligase activity"/>
    <property type="evidence" value="ECO:0007669"/>
    <property type="project" value="TreeGrafter"/>
</dbReference>
<feature type="compositionally biased region" description="Basic and acidic residues" evidence="7">
    <location>
        <begin position="112"/>
        <end position="124"/>
    </location>
</feature>
<evidence type="ECO:0000256" key="6">
    <source>
        <dbReference type="PROSITE-ProRule" id="PRU00175"/>
    </source>
</evidence>
<keyword evidence="2" id="KW-0479">Metal-binding</keyword>
<evidence type="ECO:0000313" key="9">
    <source>
        <dbReference type="EMBL" id="OVA04685.1"/>
    </source>
</evidence>
<dbReference type="SUPFAM" id="SSF47040">
    <property type="entry name" value="Kix domain of CBP (creb binding protein)"/>
    <property type="match status" value="1"/>
</dbReference>
<dbReference type="InterPro" id="IPR013083">
    <property type="entry name" value="Znf_RING/FYVE/PHD"/>
</dbReference>
<dbReference type="GO" id="GO:0005634">
    <property type="term" value="C:nucleus"/>
    <property type="evidence" value="ECO:0007669"/>
    <property type="project" value="UniProtKB-SubCell"/>
</dbReference>
<dbReference type="GO" id="GO:0003712">
    <property type="term" value="F:transcription coregulator activity"/>
    <property type="evidence" value="ECO:0007669"/>
    <property type="project" value="InterPro"/>
</dbReference>
<evidence type="ECO:0000256" key="4">
    <source>
        <dbReference type="ARBA" id="ARBA00022833"/>
    </source>
</evidence>
<comment type="caution">
    <text evidence="9">The sequence shown here is derived from an EMBL/GenBank/DDBJ whole genome shotgun (WGS) entry which is preliminary data.</text>
</comment>
<dbReference type="PANTHER" id="PTHR45969">
    <property type="entry name" value="RING ZINC FINGER PROTEIN-RELATED"/>
    <property type="match status" value="1"/>
</dbReference>
<keyword evidence="3 6" id="KW-0863">Zinc-finger</keyword>
<evidence type="ECO:0000256" key="7">
    <source>
        <dbReference type="SAM" id="MobiDB-lite"/>
    </source>
</evidence>
<keyword evidence="4" id="KW-0862">Zinc</keyword>
<protein>
    <submittedName>
        <fullName evidence="9">Zinc finger protein</fullName>
    </submittedName>
</protein>
<dbReference type="Pfam" id="PF16987">
    <property type="entry name" value="KIX_2"/>
    <property type="match status" value="1"/>
</dbReference>
<dbReference type="GO" id="GO:0006355">
    <property type="term" value="P:regulation of DNA-templated transcription"/>
    <property type="evidence" value="ECO:0007669"/>
    <property type="project" value="InterPro"/>
</dbReference>
<dbReference type="SUPFAM" id="SSF57850">
    <property type="entry name" value="RING/U-box"/>
    <property type="match status" value="1"/>
</dbReference>
<dbReference type="PANTHER" id="PTHR45969:SF81">
    <property type="entry name" value="OS08G0157400 PROTEIN"/>
    <property type="match status" value="1"/>
</dbReference>
<reference evidence="9 10" key="1">
    <citation type="journal article" date="2017" name="Mol. Plant">
        <title>The Genome of Medicinal Plant Macleaya cordata Provides New Insights into Benzylisoquinoline Alkaloids Metabolism.</title>
        <authorList>
            <person name="Liu X."/>
            <person name="Liu Y."/>
            <person name="Huang P."/>
            <person name="Ma Y."/>
            <person name="Qing Z."/>
            <person name="Tang Q."/>
            <person name="Cao H."/>
            <person name="Cheng P."/>
            <person name="Zheng Y."/>
            <person name="Yuan Z."/>
            <person name="Zhou Y."/>
            <person name="Liu J."/>
            <person name="Tang Z."/>
            <person name="Zhuo Y."/>
            <person name="Zhang Y."/>
            <person name="Yu L."/>
            <person name="Huang J."/>
            <person name="Yang P."/>
            <person name="Peng Q."/>
            <person name="Zhang J."/>
            <person name="Jiang W."/>
            <person name="Zhang Z."/>
            <person name="Lin K."/>
            <person name="Ro D.K."/>
            <person name="Chen X."/>
            <person name="Xiong X."/>
            <person name="Shang Y."/>
            <person name="Huang S."/>
            <person name="Zeng J."/>
        </authorList>
    </citation>
    <scope>NUCLEOTIDE SEQUENCE [LARGE SCALE GENOMIC DNA]</scope>
    <source>
        <strain evidence="10">cv. BLH2017</strain>
        <tissue evidence="9">Root</tissue>
    </source>
</reference>
<dbReference type="Proteomes" id="UP000195402">
    <property type="component" value="Unassembled WGS sequence"/>
</dbReference>
<gene>
    <name evidence="9" type="ORF">BVC80_1719g11</name>
</gene>
<evidence type="ECO:0000313" key="10">
    <source>
        <dbReference type="Proteomes" id="UP000195402"/>
    </source>
</evidence>
<keyword evidence="5" id="KW-0539">Nucleus</keyword>
<dbReference type="OMA" id="RYEERVY"/>
<comment type="subcellular location">
    <subcellularLocation>
        <location evidence="1">Nucleus</location>
    </subcellularLocation>
</comment>
<evidence type="ECO:0000256" key="3">
    <source>
        <dbReference type="ARBA" id="ARBA00022771"/>
    </source>
</evidence>
<dbReference type="Gene3D" id="1.10.246.20">
    <property type="entry name" value="Coactivator CBP, KIX domain"/>
    <property type="match status" value="1"/>
</dbReference>
<dbReference type="InParanoid" id="A0A200Q2P1"/>
<dbReference type="OrthoDB" id="1912459at2759"/>
<evidence type="ECO:0000256" key="1">
    <source>
        <dbReference type="ARBA" id="ARBA00004123"/>
    </source>
</evidence>
<dbReference type="PROSITE" id="PS50089">
    <property type="entry name" value="ZF_RING_2"/>
    <property type="match status" value="1"/>
</dbReference>
<dbReference type="InterPro" id="IPR036546">
    <property type="entry name" value="MED15_KIX"/>
</dbReference>
<dbReference type="SMART" id="SM00184">
    <property type="entry name" value="RING"/>
    <property type="match status" value="1"/>
</dbReference>
<evidence type="ECO:0000256" key="2">
    <source>
        <dbReference type="ARBA" id="ARBA00022723"/>
    </source>
</evidence>
<proteinExistence type="predicted"/>
<feature type="region of interest" description="Disordered" evidence="7">
    <location>
        <begin position="80"/>
        <end position="131"/>
    </location>
</feature>
<evidence type="ECO:0000259" key="8">
    <source>
        <dbReference type="PROSITE" id="PS50089"/>
    </source>
</evidence>
<dbReference type="AlphaFoldDB" id="A0A200Q2P1"/>
<feature type="compositionally biased region" description="Polar residues" evidence="7">
    <location>
        <begin position="80"/>
        <end position="104"/>
    </location>
</feature>
<organism evidence="9 10">
    <name type="scientific">Macleaya cordata</name>
    <name type="common">Five-seeded plume-poppy</name>
    <name type="synonym">Bocconia cordata</name>
    <dbReference type="NCBI Taxonomy" id="56857"/>
    <lineage>
        <taxon>Eukaryota</taxon>
        <taxon>Viridiplantae</taxon>
        <taxon>Streptophyta</taxon>
        <taxon>Embryophyta</taxon>
        <taxon>Tracheophyta</taxon>
        <taxon>Spermatophyta</taxon>
        <taxon>Magnoliopsida</taxon>
        <taxon>Ranunculales</taxon>
        <taxon>Papaveraceae</taxon>
        <taxon>Papaveroideae</taxon>
        <taxon>Macleaya</taxon>
    </lineage>
</organism>
<dbReference type="Pfam" id="PF13639">
    <property type="entry name" value="zf-RING_2"/>
    <property type="match status" value="1"/>
</dbReference>